<reference evidence="1 2" key="1">
    <citation type="journal article" date="2010" name="Nature">
        <title>Genome sequence of the palaeopolyploid soybean.</title>
        <authorList>
            <person name="Schmutz J."/>
            <person name="Cannon S.B."/>
            <person name="Schlueter J."/>
            <person name="Ma J."/>
            <person name="Mitros T."/>
            <person name="Nelson W."/>
            <person name="Hyten D.L."/>
            <person name="Song Q."/>
            <person name="Thelen J.J."/>
            <person name="Cheng J."/>
            <person name="Xu D."/>
            <person name="Hellsten U."/>
            <person name="May G.D."/>
            <person name="Yu Y."/>
            <person name="Sakurai T."/>
            <person name="Umezawa T."/>
            <person name="Bhattacharyya M.K."/>
            <person name="Sandhu D."/>
            <person name="Valliyodan B."/>
            <person name="Lindquist E."/>
            <person name="Peto M."/>
            <person name="Grant D."/>
            <person name="Shu S."/>
            <person name="Goodstein D."/>
            <person name="Barry K."/>
            <person name="Futrell-Griggs M."/>
            <person name="Abernathy B."/>
            <person name="Du J."/>
            <person name="Tian Z."/>
            <person name="Zhu L."/>
            <person name="Gill N."/>
            <person name="Joshi T."/>
            <person name="Libault M."/>
            <person name="Sethuraman A."/>
            <person name="Zhang X.-C."/>
            <person name="Shinozaki K."/>
            <person name="Nguyen H.T."/>
            <person name="Wing R.A."/>
            <person name="Cregan P."/>
            <person name="Specht J."/>
            <person name="Grimwood J."/>
            <person name="Rokhsar D."/>
            <person name="Stacey G."/>
            <person name="Shoemaker R.C."/>
            <person name="Jackson S.A."/>
        </authorList>
    </citation>
    <scope>NUCLEOTIDE SEQUENCE [LARGE SCALE GENOMIC DNA]</scope>
    <source>
        <strain evidence="2">cv. Williams 82</strain>
        <tissue evidence="1">Callus</tissue>
    </source>
</reference>
<gene>
    <name evidence="1" type="ORF">GLYMA_07G222600</name>
</gene>
<evidence type="ECO:0000313" key="2">
    <source>
        <dbReference type="EnsemblPlants" id="KRH50468"/>
    </source>
</evidence>
<dbReference type="PaxDb" id="3847-GLYMA07G34850.1"/>
<reference evidence="1" key="3">
    <citation type="submission" date="2018-07" db="EMBL/GenBank/DDBJ databases">
        <title>WGS assembly of Glycine max.</title>
        <authorList>
            <person name="Schmutz J."/>
            <person name="Cannon S."/>
            <person name="Schlueter J."/>
            <person name="Ma J."/>
            <person name="Mitros T."/>
            <person name="Nelson W."/>
            <person name="Hyten D."/>
            <person name="Song Q."/>
            <person name="Thelen J."/>
            <person name="Cheng J."/>
            <person name="Xu D."/>
            <person name="Hellsten U."/>
            <person name="May G."/>
            <person name="Yu Y."/>
            <person name="Sakurai T."/>
            <person name="Umezawa T."/>
            <person name="Bhattacharyya M."/>
            <person name="Sandhu D."/>
            <person name="Valliyodan B."/>
            <person name="Lindquist E."/>
            <person name="Peto M."/>
            <person name="Grant D."/>
            <person name="Shu S."/>
            <person name="Goodstein D."/>
            <person name="Barry K."/>
            <person name="Futrell-Griggs M."/>
            <person name="Abernathy B."/>
            <person name="Du J."/>
            <person name="Tian Z."/>
            <person name="Zhu L."/>
            <person name="Gill N."/>
            <person name="Joshi T."/>
            <person name="Libault M."/>
            <person name="Sethuraman A."/>
            <person name="Zhang X."/>
            <person name="Shinozaki K."/>
            <person name="Nguyen H."/>
            <person name="Wing R."/>
            <person name="Cregan P."/>
            <person name="Specht J."/>
            <person name="Grimwood J."/>
            <person name="Rokhsar D."/>
            <person name="Stacey G."/>
            <person name="Shoemaker R."/>
            <person name="Jackson S."/>
        </authorList>
    </citation>
    <scope>NUCLEOTIDE SEQUENCE</scope>
    <source>
        <tissue evidence="1">Callus</tissue>
    </source>
</reference>
<dbReference type="EMBL" id="CM000840">
    <property type="protein sequence ID" value="KRH50468.1"/>
    <property type="molecule type" value="Genomic_DNA"/>
</dbReference>
<dbReference type="Proteomes" id="UP000008827">
    <property type="component" value="Chromosome 7"/>
</dbReference>
<organism evidence="2">
    <name type="scientific">Glycine max</name>
    <name type="common">Soybean</name>
    <name type="synonym">Glycine hispida</name>
    <dbReference type="NCBI Taxonomy" id="3847"/>
    <lineage>
        <taxon>Eukaryota</taxon>
        <taxon>Viridiplantae</taxon>
        <taxon>Streptophyta</taxon>
        <taxon>Embryophyta</taxon>
        <taxon>Tracheophyta</taxon>
        <taxon>Spermatophyta</taxon>
        <taxon>Magnoliopsida</taxon>
        <taxon>eudicotyledons</taxon>
        <taxon>Gunneridae</taxon>
        <taxon>Pentapetalae</taxon>
        <taxon>rosids</taxon>
        <taxon>fabids</taxon>
        <taxon>Fabales</taxon>
        <taxon>Fabaceae</taxon>
        <taxon>Papilionoideae</taxon>
        <taxon>50 kb inversion clade</taxon>
        <taxon>NPAAA clade</taxon>
        <taxon>indigoferoid/millettioid clade</taxon>
        <taxon>Phaseoleae</taxon>
        <taxon>Glycine</taxon>
        <taxon>Glycine subgen. Soja</taxon>
    </lineage>
</organism>
<name>K7L390_SOYBN</name>
<dbReference type="Gramene" id="KRH50468">
    <property type="protein sequence ID" value="KRH50468"/>
    <property type="gene ID" value="GLYMA_07G222600"/>
</dbReference>
<evidence type="ECO:0000313" key="1">
    <source>
        <dbReference type="EMBL" id="KRH50468.1"/>
    </source>
</evidence>
<dbReference type="EnsemblPlants" id="KRH50468">
    <property type="protein sequence ID" value="KRH50468"/>
    <property type="gene ID" value="GLYMA_07G222600"/>
</dbReference>
<dbReference type="AlphaFoldDB" id="K7L390"/>
<keyword evidence="3" id="KW-1185">Reference proteome</keyword>
<dbReference type="OMA" id="DHYWIAK"/>
<protein>
    <submittedName>
        <fullName evidence="1 2">Uncharacterized protein</fullName>
    </submittedName>
</protein>
<reference evidence="2" key="2">
    <citation type="submission" date="2018-02" db="UniProtKB">
        <authorList>
            <consortium name="EnsemblPlants"/>
        </authorList>
    </citation>
    <scope>IDENTIFICATION</scope>
    <source>
        <strain evidence="2">Williams 82</strain>
    </source>
</reference>
<sequence>MSGGPWVFFDHYWIAKIWTIDFIAEGDTIDNNLARVHFPSLNTVYYDEIFFLGLDSVVGKPINVDTNTL</sequence>
<dbReference type="InParanoid" id="K7L390"/>
<evidence type="ECO:0000313" key="3">
    <source>
        <dbReference type="Proteomes" id="UP000008827"/>
    </source>
</evidence>
<accession>K7L390</accession>
<proteinExistence type="predicted"/>
<dbReference type="HOGENOM" id="CLU_2780924_0_0_1"/>